<accession>A0A366S1H2</accession>
<feature type="compositionally biased region" description="Polar residues" evidence="1">
    <location>
        <begin position="14"/>
        <end position="40"/>
    </location>
</feature>
<dbReference type="EMBL" id="QKXC01000081">
    <property type="protein sequence ID" value="RBR23134.1"/>
    <property type="molecule type" value="Genomic_DNA"/>
</dbReference>
<evidence type="ECO:0000256" key="1">
    <source>
        <dbReference type="SAM" id="MobiDB-lite"/>
    </source>
</evidence>
<feature type="compositionally biased region" description="Acidic residues" evidence="1">
    <location>
        <begin position="1"/>
        <end position="10"/>
    </location>
</feature>
<protein>
    <submittedName>
        <fullName evidence="2">Uncharacterized protein</fullName>
    </submittedName>
</protein>
<feature type="region of interest" description="Disordered" evidence="1">
    <location>
        <begin position="1"/>
        <end position="42"/>
    </location>
</feature>
<proteinExistence type="predicted"/>
<sequence>MSQQDSESDFDGSISPTDSTSSHWDENMSLSSSASENQGSIHGRDCHHLGHIEAIPITRNGILKLIFKASITAREEWGIRNANHHGPYHDICFKIPGPGNNWIAALTEPAAMVELVGMMQAQNTKGYEYYLYSRFDHYRSKEVQEVIFESFLRGEEQGRVPEGPEMIATLAERIVGFAALVAP</sequence>
<comment type="caution">
    <text evidence="2">The sequence shown here is derived from an EMBL/GenBank/DDBJ whole genome shotgun (WGS) entry which is preliminary data.</text>
</comment>
<reference evidence="2 3" key="1">
    <citation type="submission" date="2018-06" db="EMBL/GenBank/DDBJ databases">
        <title>Fusarium incarnatum-equiseti species complex species 28.</title>
        <authorList>
            <person name="Gardiner D.M."/>
        </authorList>
    </citation>
    <scope>NUCLEOTIDE SEQUENCE [LARGE SCALE GENOMIC DNA]</scope>
    <source>
        <strain evidence="2 3">FIESC_28</strain>
    </source>
</reference>
<organism evidence="2 3">
    <name type="scientific">Fusarium coffeatum</name>
    <dbReference type="NCBI Taxonomy" id="231269"/>
    <lineage>
        <taxon>Eukaryota</taxon>
        <taxon>Fungi</taxon>
        <taxon>Dikarya</taxon>
        <taxon>Ascomycota</taxon>
        <taxon>Pezizomycotina</taxon>
        <taxon>Sordariomycetes</taxon>
        <taxon>Hypocreomycetidae</taxon>
        <taxon>Hypocreales</taxon>
        <taxon>Nectriaceae</taxon>
        <taxon>Fusarium</taxon>
        <taxon>Fusarium incarnatum-equiseti species complex</taxon>
    </lineage>
</organism>
<dbReference type="RefSeq" id="XP_031017725.1">
    <property type="nucleotide sequence ID" value="XM_031158276.1"/>
</dbReference>
<evidence type="ECO:0000313" key="3">
    <source>
        <dbReference type="Proteomes" id="UP000253153"/>
    </source>
</evidence>
<dbReference type="AlphaFoldDB" id="A0A366S1H2"/>
<keyword evidence="3" id="KW-1185">Reference proteome</keyword>
<gene>
    <name evidence="2" type="ORF">FIESC28_04129</name>
</gene>
<dbReference type="Proteomes" id="UP000253153">
    <property type="component" value="Unassembled WGS sequence"/>
</dbReference>
<evidence type="ECO:0000313" key="2">
    <source>
        <dbReference type="EMBL" id="RBR23134.1"/>
    </source>
</evidence>
<dbReference type="GeneID" id="41993572"/>
<name>A0A366S1H2_9HYPO</name>
<dbReference type="OrthoDB" id="5088778at2759"/>